<dbReference type="EMBL" id="CP046620">
    <property type="protein sequence ID" value="QHQ34748.1"/>
    <property type="molecule type" value="Genomic_DNA"/>
</dbReference>
<evidence type="ECO:0008006" key="4">
    <source>
        <dbReference type="Google" id="ProtNLM"/>
    </source>
</evidence>
<dbReference type="RefSeq" id="WP_161861316.1">
    <property type="nucleotide sequence ID" value="NZ_CP046620.1"/>
</dbReference>
<name>A0A6P1SWC8_9RHOB</name>
<reference evidence="2 3" key="1">
    <citation type="submission" date="2019-12" db="EMBL/GenBank/DDBJ databases">
        <title>Complete genome sequence of Algicella marina strain 9Alg 56(T) isolated from the red alga Tichocarpus crinitus.</title>
        <authorList>
            <person name="Kim S.-G."/>
            <person name="Nedashkovskaya O.I."/>
        </authorList>
    </citation>
    <scope>NUCLEOTIDE SEQUENCE [LARGE SCALE GENOMIC DNA]</scope>
    <source>
        <strain evidence="2 3">9Alg 56</strain>
    </source>
</reference>
<keyword evidence="1" id="KW-0732">Signal</keyword>
<feature type="chain" id="PRO_5026950824" description="Outer membrane protein beta-barrel domain-containing protein" evidence="1">
    <location>
        <begin position="22"/>
        <end position="246"/>
    </location>
</feature>
<dbReference type="KEGG" id="amaq:GO499_05840"/>
<gene>
    <name evidence="2" type="ORF">GO499_05840</name>
</gene>
<organism evidence="2 3">
    <name type="scientific">Algicella marina</name>
    <dbReference type="NCBI Taxonomy" id="2683284"/>
    <lineage>
        <taxon>Bacteria</taxon>
        <taxon>Pseudomonadati</taxon>
        <taxon>Pseudomonadota</taxon>
        <taxon>Alphaproteobacteria</taxon>
        <taxon>Rhodobacterales</taxon>
        <taxon>Paracoccaceae</taxon>
        <taxon>Algicella</taxon>
    </lineage>
</organism>
<feature type="signal peptide" evidence="1">
    <location>
        <begin position="1"/>
        <end position="21"/>
    </location>
</feature>
<proteinExistence type="predicted"/>
<evidence type="ECO:0000313" key="2">
    <source>
        <dbReference type="EMBL" id="QHQ34748.1"/>
    </source>
</evidence>
<dbReference type="AlphaFoldDB" id="A0A6P1SWC8"/>
<evidence type="ECO:0000256" key="1">
    <source>
        <dbReference type="SAM" id="SignalP"/>
    </source>
</evidence>
<protein>
    <recommendedName>
        <fullName evidence="4">Outer membrane protein beta-barrel domain-containing protein</fullName>
    </recommendedName>
</protein>
<keyword evidence="3" id="KW-1185">Reference proteome</keyword>
<dbReference type="Proteomes" id="UP000464495">
    <property type="component" value="Chromosome"/>
</dbReference>
<evidence type="ECO:0000313" key="3">
    <source>
        <dbReference type="Proteomes" id="UP000464495"/>
    </source>
</evidence>
<sequence>MKIRTAVATICATLGAAPALAGPLYDTTFQYYARDNVGGTDNDIIRNTTGLTFGDDGYGSRFALSLGVRNSFFDGDFPVEAQFEALRFRQWRSSTVGFGGRIGGYDGGDMTAEGMVYGLREWGKVSARGLVGLQAVSGEGGFADNRDVGAFALAEFSYYPVDELAFRFGLAADDIDVLGSVGMEFAANELPLSFFAEWTLALNRYRTDEYYNDFTFGFRISSPFSTLQERDRKSQRRALYRPVDPQ</sequence>
<accession>A0A6P1SWC8</accession>